<dbReference type="Pfam" id="PF09172">
    <property type="entry name" value="Vit_open_b-sht"/>
    <property type="match status" value="1"/>
</dbReference>
<feature type="compositionally biased region" description="Low complexity" evidence="4">
    <location>
        <begin position="146"/>
        <end position="158"/>
    </location>
</feature>
<dbReference type="InterPro" id="IPR001747">
    <property type="entry name" value="Vitellogenin_N"/>
</dbReference>
<keyword evidence="7" id="KW-1185">Reference proteome</keyword>
<comment type="caution">
    <text evidence="3">Lacks conserved residue(s) required for the propagation of feature annotation.</text>
</comment>
<dbReference type="InterPro" id="IPR015817">
    <property type="entry name" value="Vitellinogen_open_b-sht_sub1"/>
</dbReference>
<dbReference type="OrthoDB" id="6484170at2759"/>
<evidence type="ECO:0000313" key="8">
    <source>
        <dbReference type="WBParaSite" id="SSLN_0000868201-mRNA-1"/>
    </source>
</evidence>
<evidence type="ECO:0000256" key="3">
    <source>
        <dbReference type="PROSITE-ProRule" id="PRU00557"/>
    </source>
</evidence>
<feature type="compositionally biased region" description="Basic residues" evidence="4">
    <location>
        <begin position="127"/>
        <end position="137"/>
    </location>
</feature>
<dbReference type="PROSITE" id="PS51211">
    <property type="entry name" value="VITELLOGENIN"/>
    <property type="match status" value="1"/>
</dbReference>
<evidence type="ECO:0000259" key="5">
    <source>
        <dbReference type="PROSITE" id="PS51211"/>
    </source>
</evidence>
<evidence type="ECO:0000256" key="2">
    <source>
        <dbReference type="ARBA" id="ARBA00023180"/>
    </source>
</evidence>
<dbReference type="AlphaFoldDB" id="A0A183SVV4"/>
<dbReference type="PANTHER" id="PTHR23345">
    <property type="entry name" value="VITELLOGENIN-RELATED"/>
    <property type="match status" value="1"/>
</dbReference>
<feature type="domain" description="Vitellogenin" evidence="5">
    <location>
        <begin position="1"/>
        <end position="577"/>
    </location>
</feature>
<dbReference type="SUPFAM" id="SSF48431">
    <property type="entry name" value="Lipovitellin-phosvitin complex, superhelical domain"/>
    <property type="match status" value="1"/>
</dbReference>
<dbReference type="InterPro" id="IPR050733">
    <property type="entry name" value="Vitellogenin/Apolipophorin"/>
</dbReference>
<evidence type="ECO:0000313" key="7">
    <source>
        <dbReference type="Proteomes" id="UP000275846"/>
    </source>
</evidence>
<sequence>MDVSGTERLQDEHGRLLEANNLQFAYDNGLITAICPSENETAFTQNVKVSILSHLQVTMNSFQLPSVVIEDDISGRCLTRYFPKPSAERADAWTIRKVKSTAGCANKYSRKTRFDGIDLRLAQLPEHHHHSRQRYHQHSQPPRAQPPTSSSTAYSSSSSPPPPPPASVSNNNTETSISSATSTEAAAVKTWKIFVDKEEPIKRIEFGHTAVFVDVNAQTANLVEANQTLTAVLVGDFTNRATSFANLIRLIRKMDSEQLEELYNIYKDTKQAKDLLKQAIYSAGTEVALTHLMNELNAGQFNAPIFQLSLLPSPNLTQIEIIGNLLRSTDVKSLGLIVSTLVDRYCQSHPRCMQDEIILKNLRQLESSLRYDCSTDSEEARDGVIITLRAIGNVGRVSNKSEVYPVLERCLLQPNIFLRSATAEVFRKFPCDEEADELLLSILKKRDEEAEVRIQAYLSWSRCLSEGKLLSLLSILLIDPSDQVSSSAYPVLEFLVVKSFVASHLVSIRNSQDPFKADKRRMLESLQPNFSFIFNYADADLRRHSMYFDKHYYPDQFGGGVEATVIYGPTSPLPRYVSVNVTFRGFGRSFNLLEVGYRSEFGGKLRRTLLNEPEEMPSTYDGRELPYPAKHYEFFRESERRNFAFMRIFGHEVFQSTNADRDFMNLYPAQEVQSSLLEVDEVTSLPTIGGLSLQISMLGVSSQKLKYGLNWTNVLIDFDAR</sequence>
<dbReference type="WBParaSite" id="SSLN_0000868201-mRNA-1">
    <property type="protein sequence ID" value="SSLN_0000868201-mRNA-1"/>
    <property type="gene ID" value="SSLN_0000868201"/>
</dbReference>
<dbReference type="Gene3D" id="2.30.230.10">
    <property type="entry name" value="Lipovitellin, beta-sheet shell regions, chain A"/>
    <property type="match status" value="1"/>
</dbReference>
<reference evidence="6 7" key="2">
    <citation type="submission" date="2018-11" db="EMBL/GenBank/DDBJ databases">
        <authorList>
            <consortium name="Pathogen Informatics"/>
        </authorList>
    </citation>
    <scope>NUCLEOTIDE SEQUENCE [LARGE SCALE GENOMIC DNA]</scope>
    <source>
        <strain evidence="6 7">NST_G2</strain>
    </source>
</reference>
<keyword evidence="2" id="KW-0325">Glycoprotein</keyword>
<organism evidence="8">
    <name type="scientific">Schistocephalus solidus</name>
    <name type="common">Tapeworm</name>
    <dbReference type="NCBI Taxonomy" id="70667"/>
    <lineage>
        <taxon>Eukaryota</taxon>
        <taxon>Metazoa</taxon>
        <taxon>Spiralia</taxon>
        <taxon>Lophotrochozoa</taxon>
        <taxon>Platyhelminthes</taxon>
        <taxon>Cestoda</taxon>
        <taxon>Eucestoda</taxon>
        <taxon>Diphyllobothriidea</taxon>
        <taxon>Diphyllobothriidae</taxon>
        <taxon>Schistocephalus</taxon>
    </lineage>
</organism>
<dbReference type="STRING" id="70667.A0A183SVV4"/>
<reference evidence="8" key="1">
    <citation type="submission" date="2016-06" db="UniProtKB">
        <authorList>
            <consortium name="WormBaseParasite"/>
        </authorList>
    </citation>
    <scope>IDENTIFICATION</scope>
</reference>
<feature type="compositionally biased region" description="Low complexity" evidence="4">
    <location>
        <begin position="167"/>
        <end position="181"/>
    </location>
</feature>
<dbReference type="SUPFAM" id="SSF56968">
    <property type="entry name" value="Lipovitellin-phosvitin complex, beta-sheet shell regions"/>
    <property type="match status" value="2"/>
</dbReference>
<dbReference type="GO" id="GO:0005319">
    <property type="term" value="F:lipid transporter activity"/>
    <property type="evidence" value="ECO:0007669"/>
    <property type="project" value="InterPro"/>
</dbReference>
<protein>
    <submittedName>
        <fullName evidence="8">Vitellogenin domain-containing protein</fullName>
    </submittedName>
</protein>
<keyword evidence="1" id="KW-0732">Signal</keyword>
<dbReference type="InterPro" id="IPR015816">
    <property type="entry name" value="Vitellinogen_b-sht_N"/>
</dbReference>
<proteinExistence type="predicted"/>
<dbReference type="Gene3D" id="2.20.50.20">
    <property type="entry name" value="Lipovitellin. Chain A, domain 3"/>
    <property type="match status" value="1"/>
</dbReference>
<dbReference type="Pfam" id="PF01347">
    <property type="entry name" value="Vitellogenin_N"/>
    <property type="match status" value="2"/>
</dbReference>
<dbReference type="InterPro" id="IPR011030">
    <property type="entry name" value="Lipovitellin_superhlx_dom"/>
</dbReference>
<name>A0A183SVV4_SCHSO</name>
<accession>A0A183SVV4</accession>
<dbReference type="InterPro" id="IPR015255">
    <property type="entry name" value="Vitellinogen_open_b-sht"/>
</dbReference>
<evidence type="ECO:0000313" key="6">
    <source>
        <dbReference type="EMBL" id="VDL94737.1"/>
    </source>
</evidence>
<dbReference type="EMBL" id="UYSU01034611">
    <property type="protein sequence ID" value="VDL94737.1"/>
    <property type="molecule type" value="Genomic_DNA"/>
</dbReference>
<gene>
    <name evidence="6" type="ORF">SSLN_LOCUS8352</name>
</gene>
<dbReference type="PANTHER" id="PTHR23345:SF36">
    <property type="entry name" value="APOLIPOPHORINS"/>
    <property type="match status" value="1"/>
</dbReference>
<feature type="region of interest" description="Disordered" evidence="4">
    <location>
        <begin position="127"/>
        <end position="181"/>
    </location>
</feature>
<dbReference type="Proteomes" id="UP000275846">
    <property type="component" value="Unassembled WGS sequence"/>
</dbReference>
<evidence type="ECO:0000256" key="4">
    <source>
        <dbReference type="SAM" id="MobiDB-lite"/>
    </source>
</evidence>
<dbReference type="Gene3D" id="1.25.10.20">
    <property type="entry name" value="Vitellinogen, superhelical"/>
    <property type="match status" value="1"/>
</dbReference>
<dbReference type="InterPro" id="IPR015819">
    <property type="entry name" value="Lipid_transp_b-sht_shell"/>
</dbReference>
<dbReference type="SMART" id="SM00638">
    <property type="entry name" value="LPD_N"/>
    <property type="match status" value="1"/>
</dbReference>
<evidence type="ECO:0000256" key="1">
    <source>
        <dbReference type="ARBA" id="ARBA00022729"/>
    </source>
</evidence>